<feature type="non-terminal residue" evidence="1">
    <location>
        <position position="1"/>
    </location>
</feature>
<dbReference type="AlphaFoldDB" id="M2LGD1"/>
<dbReference type="Proteomes" id="UP000011761">
    <property type="component" value="Unassembled WGS sequence"/>
</dbReference>
<dbReference type="HOGENOM" id="CLU_053382_5_0_1"/>
<dbReference type="OrthoDB" id="6105938at2759"/>
<sequence length="128" mass="14166">LTPPSQQSDGDQVIYEPVVTRKKTSAVEVVNHFVSTYGQDEGKLAAWQKFCEDLGVSPQPSITKCKKALKGIHVNLVDFVAAQDGGPPFKLFLSQAALRKYIKTTPGKVFPKKKAKQSFLLKFMLIEV</sequence>
<dbReference type="OMA" id="DIGIHKE"/>
<name>M2LGD1_BAUPA</name>
<dbReference type="EMBL" id="KB445560">
    <property type="protein sequence ID" value="EMC93117.1"/>
    <property type="molecule type" value="Genomic_DNA"/>
</dbReference>
<dbReference type="eggNOG" id="ENOG502S8YJ">
    <property type="taxonomic scope" value="Eukaryota"/>
</dbReference>
<proteinExistence type="predicted"/>
<organism evidence="1 2">
    <name type="scientific">Baudoinia panamericana (strain UAMH 10762)</name>
    <name type="common">Angels' share fungus</name>
    <name type="synonym">Baudoinia compniacensis (strain UAMH 10762)</name>
    <dbReference type="NCBI Taxonomy" id="717646"/>
    <lineage>
        <taxon>Eukaryota</taxon>
        <taxon>Fungi</taxon>
        <taxon>Dikarya</taxon>
        <taxon>Ascomycota</taxon>
        <taxon>Pezizomycotina</taxon>
        <taxon>Dothideomycetes</taxon>
        <taxon>Dothideomycetidae</taxon>
        <taxon>Mycosphaerellales</taxon>
        <taxon>Teratosphaeriaceae</taxon>
        <taxon>Baudoinia</taxon>
    </lineage>
</organism>
<feature type="non-terminal residue" evidence="1">
    <location>
        <position position="128"/>
    </location>
</feature>
<dbReference type="RefSeq" id="XP_007679311.1">
    <property type="nucleotide sequence ID" value="XM_007681121.1"/>
</dbReference>
<accession>M2LGD1</accession>
<evidence type="ECO:0000313" key="2">
    <source>
        <dbReference type="Proteomes" id="UP000011761"/>
    </source>
</evidence>
<dbReference type="PANTHER" id="PTHR38846:SF1">
    <property type="entry name" value="C3H1-TYPE DOMAIN-CONTAINING PROTEIN"/>
    <property type="match status" value="1"/>
</dbReference>
<dbReference type="PANTHER" id="PTHR38846">
    <property type="entry name" value="C3H1-TYPE DOMAIN-CONTAINING PROTEIN"/>
    <property type="match status" value="1"/>
</dbReference>
<evidence type="ECO:0000313" key="1">
    <source>
        <dbReference type="EMBL" id="EMC93117.1"/>
    </source>
</evidence>
<dbReference type="KEGG" id="bcom:BAUCODRAFT_41083"/>
<gene>
    <name evidence="1" type="ORF">BAUCODRAFT_41083</name>
</gene>
<keyword evidence="2" id="KW-1185">Reference proteome</keyword>
<reference evidence="1 2" key="1">
    <citation type="journal article" date="2012" name="PLoS Pathog.">
        <title>Diverse lifestyles and strategies of plant pathogenesis encoded in the genomes of eighteen Dothideomycetes fungi.</title>
        <authorList>
            <person name="Ohm R.A."/>
            <person name="Feau N."/>
            <person name="Henrissat B."/>
            <person name="Schoch C.L."/>
            <person name="Horwitz B.A."/>
            <person name="Barry K.W."/>
            <person name="Condon B.J."/>
            <person name="Copeland A.C."/>
            <person name="Dhillon B."/>
            <person name="Glaser F."/>
            <person name="Hesse C.N."/>
            <person name="Kosti I."/>
            <person name="LaButti K."/>
            <person name="Lindquist E.A."/>
            <person name="Lucas S."/>
            <person name="Salamov A.A."/>
            <person name="Bradshaw R.E."/>
            <person name="Ciuffetti L."/>
            <person name="Hamelin R.C."/>
            <person name="Kema G.H.J."/>
            <person name="Lawrence C."/>
            <person name="Scott J.A."/>
            <person name="Spatafora J.W."/>
            <person name="Turgeon B.G."/>
            <person name="de Wit P.J.G.M."/>
            <person name="Zhong S."/>
            <person name="Goodwin S.B."/>
            <person name="Grigoriev I.V."/>
        </authorList>
    </citation>
    <scope>NUCLEOTIDE SEQUENCE [LARGE SCALE GENOMIC DNA]</scope>
    <source>
        <strain evidence="1 2">UAMH 10762</strain>
    </source>
</reference>
<protein>
    <submittedName>
        <fullName evidence="1">Uncharacterized protein</fullName>
    </submittedName>
</protein>
<dbReference type="GeneID" id="19114063"/>